<dbReference type="GO" id="GO:0016491">
    <property type="term" value="F:oxidoreductase activity"/>
    <property type="evidence" value="ECO:0007669"/>
    <property type="project" value="InterPro"/>
</dbReference>
<feature type="domain" description="Thioredoxin" evidence="5">
    <location>
        <begin position="374"/>
        <end position="523"/>
    </location>
</feature>
<dbReference type="InterPro" id="IPR013766">
    <property type="entry name" value="Thioredoxin_domain"/>
</dbReference>
<dbReference type="AlphaFoldDB" id="A0A4Q0MEF6"/>
<evidence type="ECO:0000313" key="6">
    <source>
        <dbReference type="EMBL" id="RXF71831.1"/>
    </source>
</evidence>
<dbReference type="PANTHER" id="PTHR42852">
    <property type="entry name" value="THIOL:DISULFIDE INTERCHANGE PROTEIN DSBE"/>
    <property type="match status" value="1"/>
</dbReference>
<proteinExistence type="predicted"/>
<dbReference type="GO" id="GO:0030313">
    <property type="term" value="C:cell envelope"/>
    <property type="evidence" value="ECO:0007669"/>
    <property type="project" value="UniProtKB-SubCell"/>
</dbReference>
<dbReference type="InterPro" id="IPR050553">
    <property type="entry name" value="Thioredoxin_ResA/DsbE_sf"/>
</dbReference>
<dbReference type="Gene3D" id="3.40.30.10">
    <property type="entry name" value="Glutaredoxin"/>
    <property type="match status" value="1"/>
</dbReference>
<dbReference type="SUPFAM" id="SSF52833">
    <property type="entry name" value="Thioredoxin-like"/>
    <property type="match status" value="1"/>
</dbReference>
<comment type="caution">
    <text evidence="6">The sequence shown here is derived from an EMBL/GenBank/DDBJ whole genome shotgun (WGS) entry which is preliminary data.</text>
</comment>
<dbReference type="Pfam" id="PF08534">
    <property type="entry name" value="Redoxin"/>
    <property type="match status" value="1"/>
</dbReference>
<dbReference type="CDD" id="cd02966">
    <property type="entry name" value="TlpA_like_family"/>
    <property type="match status" value="1"/>
</dbReference>
<dbReference type="Proteomes" id="UP000290848">
    <property type="component" value="Unassembled WGS sequence"/>
</dbReference>
<protein>
    <submittedName>
        <fullName evidence="6">TlpA family protein disulfide reductase</fullName>
    </submittedName>
</protein>
<keyword evidence="4" id="KW-0676">Redox-active center</keyword>
<comment type="subcellular location">
    <subcellularLocation>
        <location evidence="1">Cell envelope</location>
    </subcellularLocation>
</comment>
<evidence type="ECO:0000256" key="1">
    <source>
        <dbReference type="ARBA" id="ARBA00004196"/>
    </source>
</evidence>
<accession>A0A4Q0MEF6</accession>
<keyword evidence="2" id="KW-0201">Cytochrome c-type biogenesis</keyword>
<dbReference type="InterPro" id="IPR036249">
    <property type="entry name" value="Thioredoxin-like_sf"/>
</dbReference>
<evidence type="ECO:0000313" key="7">
    <source>
        <dbReference type="Proteomes" id="UP000290848"/>
    </source>
</evidence>
<reference evidence="6 7" key="1">
    <citation type="submission" date="2018-12" db="EMBL/GenBank/DDBJ databases">
        <title>The Draft Genome Sequence of the Soil Bacterium Pedobacter tournemirensis R1.</title>
        <authorList>
            <person name="He J."/>
        </authorList>
    </citation>
    <scope>NUCLEOTIDE SEQUENCE [LARGE SCALE GENOMIC DNA]</scope>
    <source>
        <strain evidence="6 7">R1</strain>
    </source>
</reference>
<name>A0A4Q0MEF6_9SPHI</name>
<dbReference type="EMBL" id="RXOC01000002">
    <property type="protein sequence ID" value="RXF71831.1"/>
    <property type="molecule type" value="Genomic_DNA"/>
</dbReference>
<sequence length="523" mass="60725">MFIFSANSKFTAVRIKTMIKKSFFRTFLFLTFFFLFYAAKGQTILSTPEQVIITGKVNHYSPDIPVMIYVNRLGFSAQHVTAKTDSLGNFYATFESYIPTDAWITYKSNFLVLTYPGDSLHVEFDGQSNHRPDVLRTVKYSGSTAESNRYASVFQQLFFSDPLYTDFNKKNQAIKDYEVSKYTLYLNALKSHSDSLYKMFVNRYHPDEKSKKWALLYVEQEYYNRLAFYPKDHREANDMSIFNGWDVPKGYFQKLANRLPLDSTMLVCGYSLLNFSNRFTNYVADQTKGNLPEGASVNAGGWFLPGEIGDSIIIHSIIKYVPDTLLRQIMLTDYFSRKLEKQQITEYGEFKQLREEYIKLPFLKEPLDQLYQQTKMRIDSPNLYTETVLKEAAGSSVAQLLDSILKDNKNKVIYIDVWATWCGPCLSEFPNSKLVEQQMKDRNAAFIYLCTASQKDQWKATLAKYQLGGQHYFLTTQQSRELTRTFEIKGIPFYILIDRNGVIREKGNQLRPLDAKNKMEKLL</sequence>
<dbReference type="PROSITE" id="PS51352">
    <property type="entry name" value="THIOREDOXIN_2"/>
    <property type="match status" value="1"/>
</dbReference>
<gene>
    <name evidence="6" type="ORF">EKH83_03860</name>
</gene>
<organism evidence="6 7">
    <name type="scientific">Arcticibacter tournemirensis</name>
    <dbReference type="NCBI Taxonomy" id="699437"/>
    <lineage>
        <taxon>Bacteria</taxon>
        <taxon>Pseudomonadati</taxon>
        <taxon>Bacteroidota</taxon>
        <taxon>Sphingobacteriia</taxon>
        <taxon>Sphingobacteriales</taxon>
        <taxon>Sphingobacteriaceae</taxon>
        <taxon>Arcticibacter</taxon>
    </lineage>
</organism>
<evidence type="ECO:0000259" key="5">
    <source>
        <dbReference type="PROSITE" id="PS51352"/>
    </source>
</evidence>
<evidence type="ECO:0000256" key="3">
    <source>
        <dbReference type="ARBA" id="ARBA00023157"/>
    </source>
</evidence>
<dbReference type="PANTHER" id="PTHR42852:SF6">
    <property type="entry name" value="THIOL:DISULFIDE INTERCHANGE PROTEIN DSBE"/>
    <property type="match status" value="1"/>
</dbReference>
<evidence type="ECO:0000256" key="2">
    <source>
        <dbReference type="ARBA" id="ARBA00022748"/>
    </source>
</evidence>
<dbReference type="GO" id="GO:0017004">
    <property type="term" value="P:cytochrome complex assembly"/>
    <property type="evidence" value="ECO:0007669"/>
    <property type="project" value="UniProtKB-KW"/>
</dbReference>
<keyword evidence="3" id="KW-1015">Disulfide bond</keyword>
<evidence type="ECO:0000256" key="4">
    <source>
        <dbReference type="ARBA" id="ARBA00023284"/>
    </source>
</evidence>
<dbReference type="InterPro" id="IPR013740">
    <property type="entry name" value="Redoxin"/>
</dbReference>